<dbReference type="VEuPathDB" id="FungiDB:MPH_11268"/>
<comment type="caution">
    <text evidence="2">The sequence shown here is derived from an EMBL/GenBank/DDBJ whole genome shotgun (WGS) entry which is preliminary data.</text>
</comment>
<protein>
    <submittedName>
        <fullName evidence="2">Uncharacterized protein</fullName>
    </submittedName>
</protein>
<feature type="region of interest" description="Disordered" evidence="1">
    <location>
        <begin position="1"/>
        <end position="20"/>
    </location>
</feature>
<dbReference type="OrthoDB" id="5406275at2759"/>
<gene>
    <name evidence="2" type="ORF">MPH_11268</name>
</gene>
<dbReference type="InParanoid" id="K2RB50"/>
<dbReference type="EMBL" id="AHHD01000467">
    <property type="protein sequence ID" value="EKG11773.1"/>
    <property type="molecule type" value="Genomic_DNA"/>
</dbReference>
<organism evidence="2 3">
    <name type="scientific">Macrophomina phaseolina (strain MS6)</name>
    <name type="common">Charcoal rot fungus</name>
    <dbReference type="NCBI Taxonomy" id="1126212"/>
    <lineage>
        <taxon>Eukaryota</taxon>
        <taxon>Fungi</taxon>
        <taxon>Dikarya</taxon>
        <taxon>Ascomycota</taxon>
        <taxon>Pezizomycotina</taxon>
        <taxon>Dothideomycetes</taxon>
        <taxon>Dothideomycetes incertae sedis</taxon>
        <taxon>Botryosphaeriales</taxon>
        <taxon>Botryosphaeriaceae</taxon>
        <taxon>Macrophomina</taxon>
    </lineage>
</organism>
<dbReference type="Proteomes" id="UP000007129">
    <property type="component" value="Unassembled WGS sequence"/>
</dbReference>
<feature type="compositionally biased region" description="Polar residues" evidence="1">
    <location>
        <begin position="1"/>
        <end position="14"/>
    </location>
</feature>
<dbReference type="PANTHER" id="PTHR33488">
    <property type="entry name" value="ZGC:162509"/>
    <property type="match status" value="1"/>
</dbReference>
<evidence type="ECO:0000256" key="1">
    <source>
        <dbReference type="SAM" id="MobiDB-lite"/>
    </source>
</evidence>
<sequence>MSETQHPTPTSSDHAPNEKMATDIEKYERLRRLEAARTGAQFSQEISDSLIRSHDWGTLLSAAPLALGFVGSCQVVASSPVASGLKLKKPAGGFTHLRWGPKSHKRCNGAMLTVEPDMSPSRRTWCSSQTPAARHFWRPRHAWTGWSCTPIPTDIVKVNRIVDALHDDANAKQTLPGCMSALQSTVGECEGHLQSIEASFEHWLDIAQELSQVATESEQDTINESHENQQNLQSQELRRTYAEKETQRREDAVKEAQRRMTLAEEVFKQASKNIPSGNALLRNPLCSSSLTNRFQLGMLWAWP</sequence>
<dbReference type="PANTHER" id="PTHR33488:SF2">
    <property type="entry name" value="EARLY ENDOSOME ANTIGEN 1-LIKE"/>
    <property type="match status" value="1"/>
</dbReference>
<name>K2RB50_MACPH</name>
<proteinExistence type="predicted"/>
<feature type="region of interest" description="Disordered" evidence="1">
    <location>
        <begin position="214"/>
        <end position="249"/>
    </location>
</feature>
<reference evidence="2 3" key="1">
    <citation type="journal article" date="2012" name="BMC Genomics">
        <title>Tools to kill: Genome of one of the most destructive plant pathogenic fungi Macrophomina phaseolina.</title>
        <authorList>
            <person name="Islam M.S."/>
            <person name="Haque M.S."/>
            <person name="Islam M.M."/>
            <person name="Emdad E.M."/>
            <person name="Halim A."/>
            <person name="Hossen Q.M.M."/>
            <person name="Hossain M.Z."/>
            <person name="Ahmed B."/>
            <person name="Rahim S."/>
            <person name="Rahman M.S."/>
            <person name="Alam M.M."/>
            <person name="Hou S."/>
            <person name="Wan X."/>
            <person name="Saito J.A."/>
            <person name="Alam M."/>
        </authorList>
    </citation>
    <scope>NUCLEOTIDE SEQUENCE [LARGE SCALE GENOMIC DNA]</scope>
    <source>
        <strain evidence="2 3">MS6</strain>
    </source>
</reference>
<accession>K2RB50</accession>
<feature type="compositionally biased region" description="Basic and acidic residues" evidence="1">
    <location>
        <begin position="236"/>
        <end position="249"/>
    </location>
</feature>
<dbReference type="HOGENOM" id="CLU_918524_0_0_1"/>
<dbReference type="STRING" id="1126212.K2RB50"/>
<feature type="compositionally biased region" description="Polar residues" evidence="1">
    <location>
        <begin position="214"/>
        <end position="235"/>
    </location>
</feature>
<dbReference type="AlphaFoldDB" id="K2RB50"/>
<evidence type="ECO:0000313" key="2">
    <source>
        <dbReference type="EMBL" id="EKG11773.1"/>
    </source>
</evidence>
<evidence type="ECO:0000313" key="3">
    <source>
        <dbReference type="Proteomes" id="UP000007129"/>
    </source>
</evidence>